<evidence type="ECO:0000313" key="5">
    <source>
        <dbReference type="EMBL" id="CAH2717074.1"/>
    </source>
</evidence>
<dbReference type="InterPro" id="IPR054399">
    <property type="entry name" value="Fervidolysin-like_N_prodom"/>
</dbReference>
<dbReference type="InterPro" id="IPR036852">
    <property type="entry name" value="Peptidase_S8/S53_dom_sf"/>
</dbReference>
<sequence length="145" mass="16305">MANTAQRLIVGFYPNVTKEEREEVHKMMGATLVQAIDQLHAEVVTVPAQNVGFYLTQYSASTKVRYVEIDQIAQATGCRRIIPNDEKFDFQWGLEKIKAPEAWCRAVITSANIAIAILDTGIDQNHPDLAAKITRKCQFHKLTNC</sequence>
<evidence type="ECO:0000256" key="1">
    <source>
        <dbReference type="ARBA" id="ARBA00011073"/>
    </source>
</evidence>
<dbReference type="SUPFAM" id="SSF52743">
    <property type="entry name" value="Subtilisin-like"/>
    <property type="match status" value="1"/>
</dbReference>
<reference evidence="5" key="1">
    <citation type="submission" date="2022-04" db="EMBL/GenBank/DDBJ databases">
        <authorList>
            <person name="Criscuolo A."/>
        </authorList>
    </citation>
    <scope>NUCLEOTIDE SEQUENCE</scope>
    <source>
        <strain evidence="5">CIP111895</strain>
    </source>
</reference>
<dbReference type="Pfam" id="PF22148">
    <property type="entry name" value="Fervidolysin_NPro-like"/>
    <property type="match status" value="1"/>
</dbReference>
<evidence type="ECO:0000313" key="6">
    <source>
        <dbReference type="Proteomes" id="UP000838308"/>
    </source>
</evidence>
<organism evidence="5 6">
    <name type="scientific">Neobacillus rhizosphaerae</name>
    <dbReference type="NCBI Taxonomy" id="2880965"/>
    <lineage>
        <taxon>Bacteria</taxon>
        <taxon>Bacillati</taxon>
        <taxon>Bacillota</taxon>
        <taxon>Bacilli</taxon>
        <taxon>Bacillales</taxon>
        <taxon>Bacillaceae</taxon>
        <taxon>Neobacillus</taxon>
    </lineage>
</organism>
<comment type="caution">
    <text evidence="5">The sequence shown here is derived from an EMBL/GenBank/DDBJ whole genome shotgun (WGS) entry which is preliminary data.</text>
</comment>
<keyword evidence="6" id="KW-1185">Reference proteome</keyword>
<evidence type="ECO:0000259" key="4">
    <source>
        <dbReference type="Pfam" id="PF22148"/>
    </source>
</evidence>
<dbReference type="InterPro" id="IPR023827">
    <property type="entry name" value="Peptidase_S8_Asp-AS"/>
</dbReference>
<dbReference type="PROSITE" id="PS51892">
    <property type="entry name" value="SUBTILASE"/>
    <property type="match status" value="1"/>
</dbReference>
<accession>A0ABM9EXZ8</accession>
<evidence type="ECO:0000256" key="2">
    <source>
        <dbReference type="ARBA" id="ARBA00022801"/>
    </source>
</evidence>
<evidence type="ECO:0000256" key="3">
    <source>
        <dbReference type="PROSITE-ProRule" id="PRU01240"/>
    </source>
</evidence>
<comment type="caution">
    <text evidence="3">Lacks conserved residue(s) required for the propagation of feature annotation.</text>
</comment>
<dbReference type="Gene3D" id="3.40.50.200">
    <property type="entry name" value="Peptidase S8/S53 domain"/>
    <property type="match status" value="1"/>
</dbReference>
<dbReference type="Proteomes" id="UP000838308">
    <property type="component" value="Unassembled WGS sequence"/>
</dbReference>
<gene>
    <name evidence="5" type="ORF">BACCIP111895_04263</name>
</gene>
<dbReference type="EMBL" id="CALBWS010000038">
    <property type="protein sequence ID" value="CAH2717074.1"/>
    <property type="molecule type" value="Genomic_DNA"/>
</dbReference>
<dbReference type="RefSeq" id="WP_248737304.1">
    <property type="nucleotide sequence ID" value="NZ_CALBWS010000038.1"/>
</dbReference>
<name>A0ABM9EXZ8_9BACI</name>
<keyword evidence="2" id="KW-0378">Hydrolase</keyword>
<proteinExistence type="inferred from homology"/>
<dbReference type="PROSITE" id="PS00136">
    <property type="entry name" value="SUBTILASE_ASP"/>
    <property type="match status" value="1"/>
</dbReference>
<protein>
    <recommendedName>
        <fullName evidence="4">Fervidolysin-like N-terminal prodomain domain-containing protein</fullName>
    </recommendedName>
</protein>
<comment type="similarity">
    <text evidence="1 3">Belongs to the peptidase S8 family.</text>
</comment>
<feature type="domain" description="Fervidolysin-like N-terminal prodomain" evidence="4">
    <location>
        <begin position="7"/>
        <end position="69"/>
    </location>
</feature>